<name>A0ABT5WX66_9SPHN</name>
<dbReference type="InterPro" id="IPR007138">
    <property type="entry name" value="ABM_dom"/>
</dbReference>
<reference evidence="2 3" key="1">
    <citation type="submission" date="2023-03" db="EMBL/GenBank/DDBJ databases">
        <title>NovoSphingobium album sp. nov. isolated from polycyclic aromatic hydrocarbons- and heavy-metal polluted soil.</title>
        <authorList>
            <person name="Liu Z."/>
            <person name="Wang K."/>
        </authorList>
    </citation>
    <scope>NUCLEOTIDE SEQUENCE [LARGE SCALE GENOMIC DNA]</scope>
    <source>
        <strain evidence="2 3">H3SJ31-1</strain>
    </source>
</reference>
<gene>
    <name evidence="2" type="ORF">PYV00_22385</name>
</gene>
<keyword evidence="3" id="KW-1185">Reference proteome</keyword>
<accession>A0ABT5WX66</accession>
<feature type="domain" description="ABM" evidence="1">
    <location>
        <begin position="1"/>
        <end position="68"/>
    </location>
</feature>
<dbReference type="RefSeq" id="WP_275230564.1">
    <property type="nucleotide sequence ID" value="NZ_JARESE010000083.1"/>
</dbReference>
<dbReference type="SUPFAM" id="SSF54909">
    <property type="entry name" value="Dimeric alpha+beta barrel"/>
    <property type="match status" value="1"/>
</dbReference>
<evidence type="ECO:0000313" key="2">
    <source>
        <dbReference type="EMBL" id="MDE8654449.1"/>
    </source>
</evidence>
<keyword evidence="2" id="KW-0503">Monooxygenase</keyword>
<dbReference type="Pfam" id="PF03992">
    <property type="entry name" value="ABM"/>
    <property type="match status" value="1"/>
</dbReference>
<organism evidence="2 3">
    <name type="scientific">Novosphingobium album</name>
    <name type="common">ex Liu et al. 2023</name>
    <dbReference type="NCBI Taxonomy" id="3031130"/>
    <lineage>
        <taxon>Bacteria</taxon>
        <taxon>Pseudomonadati</taxon>
        <taxon>Pseudomonadota</taxon>
        <taxon>Alphaproteobacteria</taxon>
        <taxon>Sphingomonadales</taxon>
        <taxon>Sphingomonadaceae</taxon>
        <taxon>Novosphingobium</taxon>
    </lineage>
</organism>
<dbReference type="GO" id="GO:0004497">
    <property type="term" value="F:monooxygenase activity"/>
    <property type="evidence" value="ECO:0007669"/>
    <property type="project" value="UniProtKB-KW"/>
</dbReference>
<evidence type="ECO:0000259" key="1">
    <source>
        <dbReference type="Pfam" id="PF03992"/>
    </source>
</evidence>
<proteinExistence type="predicted"/>
<dbReference type="Gene3D" id="3.30.70.100">
    <property type="match status" value="1"/>
</dbReference>
<dbReference type="EMBL" id="JARESE010000083">
    <property type="protein sequence ID" value="MDE8654449.1"/>
    <property type="molecule type" value="Genomic_DNA"/>
</dbReference>
<keyword evidence="2" id="KW-0560">Oxidoreductase</keyword>
<dbReference type="InterPro" id="IPR011008">
    <property type="entry name" value="Dimeric_a/b-barrel"/>
</dbReference>
<protein>
    <submittedName>
        <fullName evidence="2">Antibiotic biosynthesis monooxygenase</fullName>
    </submittedName>
</protein>
<evidence type="ECO:0000313" key="3">
    <source>
        <dbReference type="Proteomes" id="UP001216253"/>
    </source>
</evidence>
<sequence>MIIYSYEMTAQVGKASDLVQALRDMRSAMSGYNGLHSCKILRKSKNENEFRFTEDWQSIDDHDKSSGSVPKEVMERLRAALAGKPQLNIFEVLEEA</sequence>
<comment type="caution">
    <text evidence="2">The sequence shown here is derived from an EMBL/GenBank/DDBJ whole genome shotgun (WGS) entry which is preliminary data.</text>
</comment>
<dbReference type="Proteomes" id="UP001216253">
    <property type="component" value="Unassembled WGS sequence"/>
</dbReference>